<evidence type="ECO:0000313" key="2">
    <source>
        <dbReference type="Proteomes" id="UP001244872"/>
    </source>
</evidence>
<dbReference type="EMBL" id="JAVLRO010000013">
    <property type="protein sequence ID" value="MDR9878709.1"/>
    <property type="molecule type" value="Genomic_DNA"/>
</dbReference>
<reference evidence="1" key="1">
    <citation type="submission" date="2023-07" db="EMBL/GenBank/DDBJ databases">
        <title>Bioagumentation of soil contaminated with hydrocarbons using Pseudomonas poae 7b strain.</title>
        <authorList>
            <person name="Kumor A."/>
        </authorList>
    </citation>
    <scope>NUCLEOTIDE SEQUENCE</scope>
    <source>
        <strain evidence="1">7b</strain>
    </source>
</reference>
<comment type="caution">
    <text evidence="1">The sequence shown here is derived from an EMBL/GenBank/DDBJ whole genome shotgun (WGS) entry which is preliminary data.</text>
</comment>
<gene>
    <name evidence="1" type="ORF">RJC98_26295</name>
</gene>
<proteinExistence type="predicted"/>
<keyword evidence="2" id="KW-1185">Reference proteome</keyword>
<name>A0ACC6LK97_9PSED</name>
<evidence type="ECO:0000313" key="1">
    <source>
        <dbReference type="EMBL" id="MDR9878709.1"/>
    </source>
</evidence>
<organism evidence="1 2">
    <name type="scientific">Pseudomonas allii</name>
    <dbReference type="NCBI Taxonomy" id="2740531"/>
    <lineage>
        <taxon>Bacteria</taxon>
        <taxon>Pseudomonadati</taxon>
        <taxon>Pseudomonadota</taxon>
        <taxon>Gammaproteobacteria</taxon>
        <taxon>Pseudomonadales</taxon>
        <taxon>Pseudomonadaceae</taxon>
        <taxon>Pseudomonas</taxon>
    </lineage>
</organism>
<dbReference type="Proteomes" id="UP001244872">
    <property type="component" value="Unassembled WGS sequence"/>
</dbReference>
<accession>A0ACC6LK97</accession>
<sequence>MNSDPLNPVVSASETVPAEPFDLDSPIQASEAHDQAVRRSLTHRLNATAQPSRLINQWRGVNTRCIESSKALKRLIGRAPRVLRVIRFALQEAFGLDPDNLLFTEPLPPRPAQKVDSLTERALGLFSDPSLPINLNQYTALSLKDDPARKLPFTALQALERVRGLGLLARLDNQVRDYWRHLAYGSWLTRQARWVQLRKRLFIDAGFLAHQLDELSDAGWALVQQVADAPSDEARQRAGGDWAGVRVSTVLWPGTFQTVLAIPGALHLYRDGAAQQAPHVIYLPGTARAFYEFSAWEQVQCGLTSLLNGALFSVMWQCLPLRRRHEACRGETQLERGAALSGDALRHSAIAVLDAQWDNELACALSINHATVAAPPSLGHDTARFLRFIEKGRDRLAIAERLGASLGTLLGWDATRRAAEIILGQLPSGLALRSREQQVERYEKRLMTLLDPQDPSRESTAYDALVALNGQWQIQVDAVQALSQGPDERLLSPAFWLEHPDDTRNRTTLLLIAQREALLHEVQRLQHLKLMAEAPLQRLVEVLNKPQASDRKGSDTCVLRVLLGGEGMLGAFVVTTKQALATPSRTQPVLLCVAGRFGGLAAFDSLEMLSERLRASLGSRDGSPLWQCVGRDRRQALKAAPTFTLMYEVLEEHVLHHGLTELINHYTRLDQEVDQGSRLFSEVRDPALIRMLLAAEMREHVLVPAHDALIEAMANLELLRFAAAQAKKLPAWLGQAQADQRNAYRRLQLHYLSSAQAFEAKLWRELPELEAFARKRLIAQLTLDGLYPEVDIDQPLLDMPDDVSAYFCGWTSQCGVGERDVKKVVSPQRTTFSLLQLALHNLDAQAPWTEWRLNRARYLAPQWQQRLNSRYLIKTLSALDIGGRYDTLIQQVFYPPASVPPPLPGGLIDRVLRQQARMHVFSAARQGLSAKAQSMFNSMMAAQEVADLNRNGHHLRLHFVRLCGHTLEHDRHIAGVLVTHDESAGLWLVYWPAAVDGPAIAEYMSREQAVAALNQAWATPANVKVLAHQVAPGWEQQAIASYPTVGSAGAMVATGRPRLVFAPVRGFYVLETVEAIARFIRSFKAKHRVPSVAVEDIQAQINEQISAAPNAWLDFSTTTASHALALLAHARMFDIQHRAQGRAVSTKTLEAYRQDRLGEQHAATLRGLLSFVPVIGLGVSLYEILLAARRFHHSRQPGEAVDLVFVTLLGFVDVLTAFIPGPKGARMTGVAAARASMRGALGRLHRRHGLVGGGLSAPKPSGSLPAKALERFRKDLSPSVAVELQGPGNRGTYVKGGEQFVLDDTHQYPVYRRQDEQVLRLKHPQDDVQNELILHIEEPGEWLLGADAPPPQPQPGPSTEMWRPWATTPSAQEWSPPSHAMLQEHVGRAAHLPGAGQGWAFDSRRVLTDLLPERGIFRVSGGEGERAFDVLRQDGRLFRLLPEGTNSSFQSIIFLTRNRALAPQAATDIHFWLGAGFSEQPIPATLGADGLWKARPVLFLEPLENTMGRVFPRMKELSRRFASERLIELADAGREVTASHLLTIRATLDDWLAPGAVARTDDLLKMLRPTYSRRRLAFYIGYEGRSPGFTRMDFTLPAPLDPSLRVSTRENASARAQVVQAVIAQMLEQQGFVIHSIEKRMGGQYSVDYFCTHPKSTAKYYVLTRWVKDSTVNLRSATSVQLTDDWFRRRSVARTYSEHMPEISQALNQNRLVKIIAGIQWTGRSNPTVFFVKFGGVSS</sequence>
<protein>
    <submittedName>
        <fullName evidence="1">Uncharacterized protein</fullName>
    </submittedName>
</protein>